<protein>
    <recommendedName>
        <fullName evidence="2">Phosphoesterase</fullName>
        <ecNumber evidence="2">3.1.4.-</ecNumber>
    </recommendedName>
</protein>
<dbReference type="STRING" id="1122204.SAMN05421781_2121"/>
<dbReference type="EC" id="3.1.4.-" evidence="2"/>
<evidence type="ECO:0000256" key="2">
    <source>
        <dbReference type="RuleBase" id="RU362039"/>
    </source>
</evidence>
<comment type="cofactor">
    <cofactor evidence="2">
        <name>a divalent metal cation</name>
        <dbReference type="ChEBI" id="CHEBI:60240"/>
    </cofactor>
</comment>
<dbReference type="GO" id="GO:0046872">
    <property type="term" value="F:metal ion binding"/>
    <property type="evidence" value="ECO:0007669"/>
    <property type="project" value="UniProtKB-KW"/>
</dbReference>
<dbReference type="InterPro" id="IPR000979">
    <property type="entry name" value="Phosphodiesterase_MJ0936/Vps29"/>
</dbReference>
<dbReference type="SUPFAM" id="SSF56300">
    <property type="entry name" value="Metallo-dependent phosphatases"/>
    <property type="match status" value="1"/>
</dbReference>
<dbReference type="CDD" id="cd00841">
    <property type="entry name" value="MPP_YfcE"/>
    <property type="match status" value="1"/>
</dbReference>
<feature type="domain" description="Calcineurin-like phosphoesterase" evidence="3">
    <location>
        <begin position="1"/>
        <end position="145"/>
    </location>
</feature>
<sequence length="176" mass="19209">MDILVVSDNHGSEEVLRQVLDRHQGGVSAVLHCGDSEASPDNKLLNNVHIVQGNVDSPGNFPDELTVNVGHIKTYLTHGHLYQVKTSYASLFSKAEQINADLVCSGHTHVAGAFEEDGTIFVNPGSLLLPQERPEQTYAIVNVSNQGQSINVHFYERESGSELLDLSQSFPFPEGE</sequence>
<organism evidence="4 5">
    <name type="scientific">Marinococcus luteus</name>
    <dbReference type="NCBI Taxonomy" id="1122204"/>
    <lineage>
        <taxon>Bacteria</taxon>
        <taxon>Bacillati</taxon>
        <taxon>Bacillota</taxon>
        <taxon>Bacilli</taxon>
        <taxon>Bacillales</taxon>
        <taxon>Bacillaceae</taxon>
        <taxon>Marinococcus</taxon>
    </lineage>
</organism>
<keyword evidence="2" id="KW-0479">Metal-binding</keyword>
<evidence type="ECO:0000313" key="4">
    <source>
        <dbReference type="EMBL" id="SDW68487.1"/>
    </source>
</evidence>
<accession>A0A1H2VJL1</accession>
<dbReference type="InterPro" id="IPR029052">
    <property type="entry name" value="Metallo-depent_PP-like"/>
</dbReference>
<dbReference type="Proteomes" id="UP000199488">
    <property type="component" value="Unassembled WGS sequence"/>
</dbReference>
<dbReference type="OrthoDB" id="9800565at2"/>
<dbReference type="Pfam" id="PF12850">
    <property type="entry name" value="Metallophos_2"/>
    <property type="match status" value="1"/>
</dbReference>
<dbReference type="NCBIfam" id="TIGR00040">
    <property type="entry name" value="yfcE"/>
    <property type="match status" value="1"/>
</dbReference>
<dbReference type="InterPro" id="IPR041802">
    <property type="entry name" value="MPP_YfcE"/>
</dbReference>
<dbReference type="GO" id="GO:0016787">
    <property type="term" value="F:hydrolase activity"/>
    <property type="evidence" value="ECO:0007669"/>
    <property type="project" value="UniProtKB-UniRule"/>
</dbReference>
<dbReference type="PANTHER" id="PTHR11124">
    <property type="entry name" value="VACUOLAR SORTING PROTEIN VPS29"/>
    <property type="match status" value="1"/>
</dbReference>
<dbReference type="Gene3D" id="3.60.21.10">
    <property type="match status" value="1"/>
</dbReference>
<evidence type="ECO:0000259" key="3">
    <source>
        <dbReference type="Pfam" id="PF12850"/>
    </source>
</evidence>
<dbReference type="AlphaFoldDB" id="A0A1H2VJL1"/>
<dbReference type="EMBL" id="FNNC01000004">
    <property type="protein sequence ID" value="SDW68487.1"/>
    <property type="molecule type" value="Genomic_DNA"/>
</dbReference>
<keyword evidence="5" id="KW-1185">Reference proteome</keyword>
<reference evidence="4 5" key="1">
    <citation type="submission" date="2016-10" db="EMBL/GenBank/DDBJ databases">
        <authorList>
            <person name="de Groot N.N."/>
        </authorList>
    </citation>
    <scope>NUCLEOTIDE SEQUENCE [LARGE SCALE GENOMIC DNA]</scope>
    <source>
        <strain evidence="4 5">DSM 23126</strain>
    </source>
</reference>
<gene>
    <name evidence="4" type="ORF">SAMN05421781_2121</name>
</gene>
<dbReference type="InterPro" id="IPR024654">
    <property type="entry name" value="Calcineurin-like_PHP_lpxH"/>
</dbReference>
<name>A0A1H2VJL1_9BACI</name>
<evidence type="ECO:0000313" key="5">
    <source>
        <dbReference type="Proteomes" id="UP000199488"/>
    </source>
</evidence>
<dbReference type="RefSeq" id="WP_091614743.1">
    <property type="nucleotide sequence ID" value="NZ_FNNC01000004.1"/>
</dbReference>
<proteinExistence type="inferred from homology"/>
<evidence type="ECO:0000256" key="1">
    <source>
        <dbReference type="ARBA" id="ARBA00008950"/>
    </source>
</evidence>
<comment type="similarity">
    <text evidence="1 2">Belongs to the metallophosphoesterase superfamily. YfcE family.</text>
</comment>